<evidence type="ECO:0000259" key="2">
    <source>
        <dbReference type="Pfam" id="PF01882"/>
    </source>
</evidence>
<feature type="compositionally biased region" description="Gly residues" evidence="1">
    <location>
        <begin position="273"/>
        <end position="294"/>
    </location>
</feature>
<feature type="region of interest" description="Disordered" evidence="1">
    <location>
        <begin position="253"/>
        <end position="301"/>
    </location>
</feature>
<keyword evidence="4" id="KW-1185">Reference proteome</keyword>
<sequence>MALTWRAVALAALGIVPVALFPAPGTVVLWALVVIAACVLDVAWAASPRQVALQRSVPRAVRLGVPTRSELVATNAARRRLRAVVRDAWPPSLVIDVPARTAGGPVLARSARHAVDLPPGESARLRTPLRPTRRGDRPAGPVTIRSFGPLGLAARQASLPVPGSIRVLPEFASRRHLPSRLARLREMDGRAAVQVRGEGTEFDSLREYVVGDDVRSIDWRATARRGDVVVRTWRPERDRRVVVVLDTGRTSAARIGDSDPAAGADPAPEDPAGAGGTGAGGTGAGGTGAGGTGAEDGSTVGGTRLEASVEAALLLAALADRAGDRVQVLAYDRALRARVAGASGPRLLPALAEALAIVTPALLETDWPGLVGQVRSRVSQRALVVLLTTLDPASVETGLLPVVGRLTDAHQVVVASVADADVARLRADRASSAAVYDAAAAARADLERSAVSAVLRQQGVEVVEALPDDLAPRLADTYLALKAAGRL</sequence>
<protein>
    <submittedName>
        <fullName evidence="3">DUF58 domain-containing protein</fullName>
    </submittedName>
</protein>
<feature type="domain" description="DUF58" evidence="2">
    <location>
        <begin position="205"/>
        <end position="248"/>
    </location>
</feature>
<reference evidence="3 4" key="1">
    <citation type="journal article" date="2019" name="Int. J. Syst. Evol. Microbiol.">
        <title>The Global Catalogue of Microorganisms (GCM) 10K type strain sequencing project: providing services to taxonomists for standard genome sequencing and annotation.</title>
        <authorList>
            <consortium name="The Broad Institute Genomics Platform"/>
            <consortium name="The Broad Institute Genome Sequencing Center for Infectious Disease"/>
            <person name="Wu L."/>
            <person name="Ma J."/>
        </authorList>
    </citation>
    <scope>NUCLEOTIDE SEQUENCE [LARGE SCALE GENOMIC DNA]</scope>
    <source>
        <strain evidence="3 4">JCM 15589</strain>
    </source>
</reference>
<feature type="compositionally biased region" description="Low complexity" evidence="1">
    <location>
        <begin position="259"/>
        <end position="272"/>
    </location>
</feature>
<proteinExistence type="predicted"/>
<dbReference type="PANTHER" id="PTHR33608:SF3">
    <property type="entry name" value="SLR2013 PROTEIN"/>
    <property type="match status" value="1"/>
</dbReference>
<comment type="caution">
    <text evidence="3">The sequence shown here is derived from an EMBL/GenBank/DDBJ whole genome shotgun (WGS) entry which is preliminary data.</text>
</comment>
<dbReference type="RefSeq" id="WP_344244907.1">
    <property type="nucleotide sequence ID" value="NZ_BAAAPM010000002.1"/>
</dbReference>
<feature type="region of interest" description="Disordered" evidence="1">
    <location>
        <begin position="118"/>
        <end position="142"/>
    </location>
</feature>
<dbReference type="InterPro" id="IPR002881">
    <property type="entry name" value="DUF58"/>
</dbReference>
<gene>
    <name evidence="3" type="ORF">GCM10009809_02810</name>
</gene>
<accession>A0ABN2IQR8</accession>
<organism evidence="3 4">
    <name type="scientific">Isoptericola hypogeus</name>
    <dbReference type="NCBI Taxonomy" id="300179"/>
    <lineage>
        <taxon>Bacteria</taxon>
        <taxon>Bacillati</taxon>
        <taxon>Actinomycetota</taxon>
        <taxon>Actinomycetes</taxon>
        <taxon>Micrococcales</taxon>
        <taxon>Promicromonosporaceae</taxon>
        <taxon>Isoptericola</taxon>
    </lineage>
</organism>
<dbReference type="PANTHER" id="PTHR33608">
    <property type="entry name" value="BLL2464 PROTEIN"/>
    <property type="match status" value="1"/>
</dbReference>
<dbReference type="EMBL" id="BAAAPM010000002">
    <property type="protein sequence ID" value="GAA1709875.1"/>
    <property type="molecule type" value="Genomic_DNA"/>
</dbReference>
<dbReference type="Proteomes" id="UP001501138">
    <property type="component" value="Unassembled WGS sequence"/>
</dbReference>
<dbReference type="Pfam" id="PF01882">
    <property type="entry name" value="DUF58"/>
    <property type="match status" value="1"/>
</dbReference>
<name>A0ABN2IQR8_9MICO</name>
<evidence type="ECO:0000313" key="4">
    <source>
        <dbReference type="Proteomes" id="UP001501138"/>
    </source>
</evidence>
<evidence type="ECO:0000313" key="3">
    <source>
        <dbReference type="EMBL" id="GAA1709875.1"/>
    </source>
</evidence>
<evidence type="ECO:0000256" key="1">
    <source>
        <dbReference type="SAM" id="MobiDB-lite"/>
    </source>
</evidence>